<keyword evidence="3" id="KW-1185">Reference proteome</keyword>
<accession>A0AAE0SZ65</accession>
<feature type="compositionally biased region" description="Basic and acidic residues" evidence="1">
    <location>
        <begin position="80"/>
        <end position="98"/>
    </location>
</feature>
<reference evidence="2" key="2">
    <citation type="journal article" date="2021" name="Genome Biol. Evol.">
        <title>Developing a high-quality reference genome for a parasitic bivalve with doubly uniparental inheritance (Bivalvia: Unionida).</title>
        <authorList>
            <person name="Smith C.H."/>
        </authorList>
    </citation>
    <scope>NUCLEOTIDE SEQUENCE</scope>
    <source>
        <strain evidence="2">CHS0354</strain>
        <tissue evidence="2">Mantle</tissue>
    </source>
</reference>
<evidence type="ECO:0000313" key="3">
    <source>
        <dbReference type="Proteomes" id="UP001195483"/>
    </source>
</evidence>
<organism evidence="2 3">
    <name type="scientific">Potamilus streckersoni</name>
    <dbReference type="NCBI Taxonomy" id="2493646"/>
    <lineage>
        <taxon>Eukaryota</taxon>
        <taxon>Metazoa</taxon>
        <taxon>Spiralia</taxon>
        <taxon>Lophotrochozoa</taxon>
        <taxon>Mollusca</taxon>
        <taxon>Bivalvia</taxon>
        <taxon>Autobranchia</taxon>
        <taxon>Heteroconchia</taxon>
        <taxon>Palaeoheterodonta</taxon>
        <taxon>Unionida</taxon>
        <taxon>Unionoidea</taxon>
        <taxon>Unionidae</taxon>
        <taxon>Ambleminae</taxon>
        <taxon>Lampsilini</taxon>
        <taxon>Potamilus</taxon>
    </lineage>
</organism>
<proteinExistence type="predicted"/>
<dbReference type="AlphaFoldDB" id="A0AAE0SZ65"/>
<reference evidence="2" key="1">
    <citation type="journal article" date="2021" name="Genome Biol. Evol.">
        <title>A High-Quality Reference Genome for a Parasitic Bivalve with Doubly Uniparental Inheritance (Bivalvia: Unionida).</title>
        <authorList>
            <person name="Smith C.H."/>
        </authorList>
    </citation>
    <scope>NUCLEOTIDE SEQUENCE</scope>
    <source>
        <strain evidence="2">CHS0354</strain>
    </source>
</reference>
<comment type="caution">
    <text evidence="2">The sequence shown here is derived from an EMBL/GenBank/DDBJ whole genome shotgun (WGS) entry which is preliminary data.</text>
</comment>
<protein>
    <submittedName>
        <fullName evidence="2">Uncharacterized protein</fullName>
    </submittedName>
</protein>
<dbReference type="EMBL" id="JAEAOA010000275">
    <property type="protein sequence ID" value="KAK3600573.1"/>
    <property type="molecule type" value="Genomic_DNA"/>
</dbReference>
<dbReference type="Proteomes" id="UP001195483">
    <property type="component" value="Unassembled WGS sequence"/>
</dbReference>
<evidence type="ECO:0000313" key="2">
    <source>
        <dbReference type="EMBL" id="KAK3600573.1"/>
    </source>
</evidence>
<sequence length="98" mass="11434">MVHCSSELSEVDVVASNIPSAASGTVVSVSKIAPCNGSISEREMNKRLRDRRKKRELRINPEFRLKEKEKAKLRMAKRRNNPEDREIERQRDREEEDL</sequence>
<reference evidence="2" key="3">
    <citation type="submission" date="2023-05" db="EMBL/GenBank/DDBJ databases">
        <authorList>
            <person name="Smith C.H."/>
        </authorList>
    </citation>
    <scope>NUCLEOTIDE SEQUENCE</scope>
    <source>
        <strain evidence="2">CHS0354</strain>
        <tissue evidence="2">Mantle</tissue>
    </source>
</reference>
<feature type="region of interest" description="Disordered" evidence="1">
    <location>
        <begin position="68"/>
        <end position="98"/>
    </location>
</feature>
<gene>
    <name evidence="2" type="ORF">CHS0354_003511</name>
</gene>
<evidence type="ECO:0000256" key="1">
    <source>
        <dbReference type="SAM" id="MobiDB-lite"/>
    </source>
</evidence>
<name>A0AAE0SZ65_9BIVA</name>